<comment type="caution">
    <text evidence="1">The sequence shown here is derived from an EMBL/GenBank/DDBJ whole genome shotgun (WGS) entry which is preliminary data.</text>
</comment>
<organism evidence="1 3">
    <name type="scientific">Didymodactylos carnosus</name>
    <dbReference type="NCBI Taxonomy" id="1234261"/>
    <lineage>
        <taxon>Eukaryota</taxon>
        <taxon>Metazoa</taxon>
        <taxon>Spiralia</taxon>
        <taxon>Gnathifera</taxon>
        <taxon>Rotifera</taxon>
        <taxon>Eurotatoria</taxon>
        <taxon>Bdelloidea</taxon>
        <taxon>Philodinida</taxon>
        <taxon>Philodinidae</taxon>
        <taxon>Didymodactylos</taxon>
    </lineage>
</organism>
<proteinExistence type="predicted"/>
<gene>
    <name evidence="1" type="ORF">OVA965_LOCUS32912</name>
    <name evidence="2" type="ORF">TMI583_LOCUS33785</name>
</gene>
<dbReference type="Proteomes" id="UP000677228">
    <property type="component" value="Unassembled WGS sequence"/>
</dbReference>
<evidence type="ECO:0000313" key="1">
    <source>
        <dbReference type="EMBL" id="CAF1398199.1"/>
    </source>
</evidence>
<sequence>MGQYLIPILYPSNTFSTSTVVFESDCVPISQDLNEKLGKALPCPIPNQTMSAVCKSCPKIVCMMDYSLDDAILQYRKLFYSVDERSPKDCIIDDLLDHIERWTLNSTPVIIDYGGGFTTEHLHLIQCAFPKSMIYSVDILYEKLDLWVCKINEDETKWCFIPVFPCTGDFNQDKLIEHIRQELKGSTSVWNGIEISELKFFSKIDHLKIYDPYSEILELKEINFIDTTEKCEIIPCSVFMAYYTGPFTPCVKSLKPKGLFDPIHTKLDMDNAYGERSRSRFIDRFNGTTTTINNGNTKWNNVHTYLEELKSILSDKTTILPPPSLPFNGWLNTNMISKHLDGQLSRNTTKSSFLDPLAESFCIKGNVLSSVECLNLNSFLAENGIEFLTSSNVRQIIEQHVGGFWKNDDISGEKYPKNFVKDCLHELLGSVKNLHIHIDSYRSLLYSFEFVRQLKYEDPNLHIEFSLTGEVENQSCQSAVILAFECNQNYVLVYAKLDDFLERITKCKSSEDIQQLIESSVTFTYDMSRGQQVKWHKNLSFIYVAAYQDFIIIQVQDRLLSLGLEEMNFISKQLEHVNSDELQQCHTNQAVICFQFHGVPSCDYMKLPLKSDQIGQWIFNTDTCKFTGPVITLYPNESKYEINGYIRITPRTNVGSVYSSLCDDIAVLFQWCNS</sequence>
<dbReference type="EMBL" id="CAJNOK010026085">
    <property type="protein sequence ID" value="CAF1398199.1"/>
    <property type="molecule type" value="Genomic_DNA"/>
</dbReference>
<dbReference type="EMBL" id="CAJOBA010047809">
    <property type="protein sequence ID" value="CAF4205587.1"/>
    <property type="molecule type" value="Genomic_DNA"/>
</dbReference>
<evidence type="ECO:0000313" key="2">
    <source>
        <dbReference type="EMBL" id="CAF4205587.1"/>
    </source>
</evidence>
<name>A0A8S2FA45_9BILA</name>
<dbReference type="AlphaFoldDB" id="A0A8S2FA45"/>
<dbReference type="Proteomes" id="UP000682733">
    <property type="component" value="Unassembled WGS sequence"/>
</dbReference>
<reference evidence="1" key="1">
    <citation type="submission" date="2021-02" db="EMBL/GenBank/DDBJ databases">
        <authorList>
            <person name="Nowell W R."/>
        </authorList>
    </citation>
    <scope>NUCLEOTIDE SEQUENCE</scope>
</reference>
<evidence type="ECO:0000313" key="3">
    <source>
        <dbReference type="Proteomes" id="UP000677228"/>
    </source>
</evidence>
<accession>A0A8S2FA45</accession>
<protein>
    <submittedName>
        <fullName evidence="1">Uncharacterized protein</fullName>
    </submittedName>
</protein>